<reference evidence="1 2" key="1">
    <citation type="submission" date="2021-06" db="EMBL/GenBank/DDBJ databases">
        <title>Caerostris extrusa draft genome.</title>
        <authorList>
            <person name="Kono N."/>
            <person name="Arakawa K."/>
        </authorList>
    </citation>
    <scope>NUCLEOTIDE SEQUENCE [LARGE SCALE GENOMIC DNA]</scope>
</reference>
<dbReference type="EMBL" id="BPLR01006638">
    <property type="protein sequence ID" value="GIY11345.1"/>
    <property type="molecule type" value="Genomic_DNA"/>
</dbReference>
<keyword evidence="2" id="KW-1185">Reference proteome</keyword>
<comment type="caution">
    <text evidence="1">The sequence shown here is derived from an EMBL/GenBank/DDBJ whole genome shotgun (WGS) entry which is preliminary data.</text>
</comment>
<protein>
    <submittedName>
        <fullName evidence="1">Uncharacterized protein</fullName>
    </submittedName>
</protein>
<name>A0AAV4QTC0_CAEEX</name>
<accession>A0AAV4QTC0</accession>
<evidence type="ECO:0000313" key="1">
    <source>
        <dbReference type="EMBL" id="GIY11345.1"/>
    </source>
</evidence>
<organism evidence="1 2">
    <name type="scientific">Caerostris extrusa</name>
    <name type="common">Bark spider</name>
    <name type="synonym">Caerostris bankana</name>
    <dbReference type="NCBI Taxonomy" id="172846"/>
    <lineage>
        <taxon>Eukaryota</taxon>
        <taxon>Metazoa</taxon>
        <taxon>Ecdysozoa</taxon>
        <taxon>Arthropoda</taxon>
        <taxon>Chelicerata</taxon>
        <taxon>Arachnida</taxon>
        <taxon>Araneae</taxon>
        <taxon>Araneomorphae</taxon>
        <taxon>Entelegynae</taxon>
        <taxon>Araneoidea</taxon>
        <taxon>Araneidae</taxon>
        <taxon>Caerostris</taxon>
    </lineage>
</organism>
<gene>
    <name evidence="1" type="ORF">CEXT_637501</name>
</gene>
<proteinExistence type="predicted"/>
<dbReference type="Proteomes" id="UP001054945">
    <property type="component" value="Unassembled WGS sequence"/>
</dbReference>
<dbReference type="AlphaFoldDB" id="A0AAV4QTC0"/>
<evidence type="ECO:0000313" key="2">
    <source>
        <dbReference type="Proteomes" id="UP001054945"/>
    </source>
</evidence>
<sequence length="91" mass="10138">MCTDYLMRFTVTKALPVAEITKVAKYIVEETVTRGLPDAISRSNTRLLPAFIVVYLILSCKNFSLHLLKLEQNGAKQQVKKSKASCESSTS</sequence>